<comment type="caution">
    <text evidence="4">The sequence shown here is derived from an EMBL/GenBank/DDBJ whole genome shotgun (WGS) entry which is preliminary data.</text>
</comment>
<evidence type="ECO:0000256" key="2">
    <source>
        <dbReference type="ARBA" id="ARBA00022525"/>
    </source>
</evidence>
<dbReference type="PROSITE" id="PS00330">
    <property type="entry name" value="HEMOLYSIN_CALCIUM"/>
    <property type="match status" value="1"/>
</dbReference>
<name>A0ABT4J8B5_9RHOB</name>
<feature type="region of interest" description="Disordered" evidence="3">
    <location>
        <begin position="59"/>
        <end position="85"/>
    </location>
</feature>
<gene>
    <name evidence="4" type="ORF">OU682_17240</name>
</gene>
<keyword evidence="5" id="KW-1185">Reference proteome</keyword>
<dbReference type="EMBL" id="JAPTYD010000035">
    <property type="protein sequence ID" value="MCZ0963355.1"/>
    <property type="molecule type" value="Genomic_DNA"/>
</dbReference>
<comment type="subcellular location">
    <subcellularLocation>
        <location evidence="1">Secreted</location>
    </subcellularLocation>
</comment>
<dbReference type="InterPro" id="IPR050557">
    <property type="entry name" value="RTX_toxin/Mannuronan_C5-epim"/>
</dbReference>
<dbReference type="InterPro" id="IPR024079">
    <property type="entry name" value="MetalloPept_cat_dom_sf"/>
</dbReference>
<dbReference type="Gene3D" id="2.150.10.10">
    <property type="entry name" value="Serralysin-like metalloprotease, C-terminal"/>
    <property type="match status" value="5"/>
</dbReference>
<dbReference type="InterPro" id="IPR001343">
    <property type="entry name" value="Hemolysn_Ca-bd"/>
</dbReference>
<dbReference type="Proteomes" id="UP001149822">
    <property type="component" value="Unassembled WGS sequence"/>
</dbReference>
<sequence>MSRFRIQSLLASTQPFSATSFTTLADRDVFSAPDLNDRLQQIRDFMDRADALFDAVPVAERSDSPGGATGTAPPGPVHNGSGDTAVAVSASGNQGIDGLLAGTRWADGYITYSFPDAVADYGTGYAEPLNNFQQINAAQQLAVHFALNSVAYTQPLAATGFSVEGFTNLTIDFSSADASGTLRYANTSDPGTAYAYYPYSGTTGGDSFYGNSGRTPVMGNYHWHTMLHETGHALGLKHGQETSVFGAMPSYLDAMEYTVMTYRSYVGGPTTGGYTNEEYGYAQTYMMYDIAALQYLYGADFTVNSGNTTYEWDPSTGNTVINGSAAITPGANRIFMTVWDGGGIDTYDLADYTTGVTVNLTPGGYSLLSSTQQAHLGNGNYAKGNVYNALLFNGDTRSLIENATGGSGSDTLFGNQAANAMTGNAGSDYIWTSTGDDTLYGGDGDDTLYGAEDNDYNEGGAGNDYIWAYIGNDTLHGAEGIDSLYGGDGDDYLSGSWGSDIDAVMDGGNGNDTLSMSFLTVGHVFDFEAGQARTKGGVTLGTLVSIETFYAGSGKDIVISDGDGHLYYGLSGNDTMVAELGAETLDGGAGFDLLDTARWWGDYVIDLVTGSSNYLGELYTNFEAAVLGTGNDSVTGTADANMLNGGGGNDTLSGEAGNDTLYGADDNDSLLGGDGNDSLVAGTGSDTVTGGLGNDAYVTNGGDIVWEAAGQGNDIVFSSASHTLSAYVERLTLTGTAGNSGTGNALSNRITGNAGNNLLNGLAGDDAMVGGSGNDTLLGGSGSDTQRGGAGSDRLDGGLGGDVLWGDAGADTLIFRRGGDRIVDFANNIDTIALDDALWGGAPKTINQILAMGTEVGGDVFFNFGGGNTLLVEDLNSRLLLANDILIV</sequence>
<evidence type="ECO:0000256" key="1">
    <source>
        <dbReference type="ARBA" id="ARBA00004613"/>
    </source>
</evidence>
<dbReference type="CDD" id="cd04277">
    <property type="entry name" value="ZnMc_serralysin_like"/>
    <property type="match status" value="1"/>
</dbReference>
<keyword evidence="2" id="KW-0964">Secreted</keyword>
<reference evidence="4" key="1">
    <citation type="submission" date="2022-12" db="EMBL/GenBank/DDBJ databases">
        <title>Paracoccus sp. EF6 isolated from a lake water.</title>
        <authorList>
            <person name="Liu H."/>
        </authorList>
    </citation>
    <scope>NUCLEOTIDE SEQUENCE</scope>
    <source>
        <strain evidence="4">EF6</strain>
    </source>
</reference>
<proteinExistence type="predicted"/>
<dbReference type="PANTHER" id="PTHR38340:SF1">
    <property type="entry name" value="S-LAYER PROTEIN"/>
    <property type="match status" value="1"/>
</dbReference>
<dbReference type="InterPro" id="IPR011049">
    <property type="entry name" value="Serralysin-like_metalloprot_C"/>
</dbReference>
<evidence type="ECO:0000256" key="3">
    <source>
        <dbReference type="SAM" id="MobiDB-lite"/>
    </source>
</evidence>
<dbReference type="SUPFAM" id="SSF55486">
    <property type="entry name" value="Metalloproteases ('zincins'), catalytic domain"/>
    <property type="match status" value="1"/>
</dbReference>
<protein>
    <submittedName>
        <fullName evidence="4">M10 family metallopeptidase</fullName>
    </submittedName>
</protein>
<evidence type="ECO:0000313" key="4">
    <source>
        <dbReference type="EMBL" id="MCZ0963355.1"/>
    </source>
</evidence>
<dbReference type="RefSeq" id="WP_268943428.1">
    <property type="nucleotide sequence ID" value="NZ_JAPTYD010000035.1"/>
</dbReference>
<dbReference type="PANTHER" id="PTHR38340">
    <property type="entry name" value="S-LAYER PROTEIN"/>
    <property type="match status" value="1"/>
</dbReference>
<dbReference type="PRINTS" id="PR00313">
    <property type="entry name" value="CABNDNGRPT"/>
</dbReference>
<dbReference type="InterPro" id="IPR034033">
    <property type="entry name" value="Serralysin-like"/>
</dbReference>
<feature type="region of interest" description="Disordered" evidence="3">
    <location>
        <begin position="773"/>
        <end position="792"/>
    </location>
</feature>
<organism evidence="4 5">
    <name type="scientific">Paracoccus benzoatiresistens</name>
    <dbReference type="NCBI Taxonomy" id="2997341"/>
    <lineage>
        <taxon>Bacteria</taxon>
        <taxon>Pseudomonadati</taxon>
        <taxon>Pseudomonadota</taxon>
        <taxon>Alphaproteobacteria</taxon>
        <taxon>Rhodobacterales</taxon>
        <taxon>Paracoccaceae</taxon>
        <taxon>Paracoccus</taxon>
    </lineage>
</organism>
<dbReference type="Pfam" id="PF00353">
    <property type="entry name" value="HemolysinCabind"/>
    <property type="match status" value="7"/>
</dbReference>
<evidence type="ECO:0000313" key="5">
    <source>
        <dbReference type="Proteomes" id="UP001149822"/>
    </source>
</evidence>
<dbReference type="InterPro" id="IPR018511">
    <property type="entry name" value="Hemolysin-typ_Ca-bd_CS"/>
</dbReference>
<accession>A0ABT4J8B5</accession>
<dbReference type="SUPFAM" id="SSF51120">
    <property type="entry name" value="beta-Roll"/>
    <property type="match status" value="4"/>
</dbReference>
<dbReference type="Gene3D" id="3.40.390.10">
    <property type="entry name" value="Collagenase (Catalytic Domain)"/>
    <property type="match status" value="1"/>
</dbReference>